<dbReference type="RefSeq" id="WP_190351358.1">
    <property type="nucleotide sequence ID" value="NZ_JACJPY010000039.1"/>
</dbReference>
<keyword evidence="1" id="KW-1133">Transmembrane helix</keyword>
<accession>A0A926Z6T0</accession>
<dbReference type="Proteomes" id="UP000631421">
    <property type="component" value="Unassembled WGS sequence"/>
</dbReference>
<dbReference type="AlphaFoldDB" id="A0A926Z6T0"/>
<sequence length="141" mass="16562">MPKLQPQKIDLEQTYPCPCPRRRGNLMPIALTDAFGCDRCSLLFELEEDGYKILQVGGLDHHRHTWQWIGKWQPIRDDQQQQPYPFLETALIYGMSCLFFALIMLWALNLKSVLIVPLVILLFTIIGLLVWRIVLLRHRDF</sequence>
<feature type="transmembrane region" description="Helical" evidence="1">
    <location>
        <begin position="90"/>
        <end position="108"/>
    </location>
</feature>
<keyword evidence="1" id="KW-0472">Membrane</keyword>
<evidence type="ECO:0000313" key="3">
    <source>
        <dbReference type="Proteomes" id="UP000631421"/>
    </source>
</evidence>
<comment type="caution">
    <text evidence="2">The sequence shown here is derived from an EMBL/GenBank/DDBJ whole genome shotgun (WGS) entry which is preliminary data.</text>
</comment>
<dbReference type="EMBL" id="JACJPY010000039">
    <property type="protein sequence ID" value="MBD2150997.1"/>
    <property type="molecule type" value="Genomic_DNA"/>
</dbReference>
<evidence type="ECO:0000256" key="1">
    <source>
        <dbReference type="SAM" id="Phobius"/>
    </source>
</evidence>
<gene>
    <name evidence="2" type="ORF">H6F44_12835</name>
</gene>
<reference evidence="2" key="2">
    <citation type="submission" date="2020-08" db="EMBL/GenBank/DDBJ databases">
        <authorList>
            <person name="Chen M."/>
            <person name="Teng W."/>
            <person name="Zhao L."/>
            <person name="Hu C."/>
            <person name="Zhou Y."/>
            <person name="Han B."/>
            <person name="Song L."/>
            <person name="Shu W."/>
        </authorList>
    </citation>
    <scope>NUCLEOTIDE SEQUENCE</scope>
    <source>
        <strain evidence="2">FACHB-1277</strain>
    </source>
</reference>
<name>A0A926Z6T0_9CYAN</name>
<keyword evidence="1" id="KW-0812">Transmembrane</keyword>
<protein>
    <submittedName>
        <fullName evidence="2">Uncharacterized protein</fullName>
    </submittedName>
</protein>
<reference evidence="2" key="1">
    <citation type="journal article" date="2015" name="ISME J.">
        <title>Draft Genome Sequence of Streptomyces incarnatus NRRL8089, which Produces the Nucleoside Antibiotic Sinefungin.</title>
        <authorList>
            <person name="Oshima K."/>
            <person name="Hattori M."/>
            <person name="Shimizu H."/>
            <person name="Fukuda K."/>
            <person name="Nemoto M."/>
            <person name="Inagaki K."/>
            <person name="Tamura T."/>
        </authorList>
    </citation>
    <scope>NUCLEOTIDE SEQUENCE</scope>
    <source>
        <strain evidence="2">FACHB-1277</strain>
    </source>
</reference>
<evidence type="ECO:0000313" key="2">
    <source>
        <dbReference type="EMBL" id="MBD2150997.1"/>
    </source>
</evidence>
<feature type="transmembrane region" description="Helical" evidence="1">
    <location>
        <begin position="114"/>
        <end position="135"/>
    </location>
</feature>
<keyword evidence="3" id="KW-1185">Reference proteome</keyword>
<organism evidence="2 3">
    <name type="scientific">Pseudanabaena cinerea FACHB-1277</name>
    <dbReference type="NCBI Taxonomy" id="2949581"/>
    <lineage>
        <taxon>Bacteria</taxon>
        <taxon>Bacillati</taxon>
        <taxon>Cyanobacteriota</taxon>
        <taxon>Cyanophyceae</taxon>
        <taxon>Pseudanabaenales</taxon>
        <taxon>Pseudanabaenaceae</taxon>
        <taxon>Pseudanabaena</taxon>
        <taxon>Pseudanabaena cinerea</taxon>
    </lineage>
</organism>
<proteinExistence type="predicted"/>